<gene>
    <name evidence="2" type="ORF">CC80DRAFT_224373</name>
</gene>
<evidence type="ECO:0000313" key="2">
    <source>
        <dbReference type="EMBL" id="KAF1950672.1"/>
    </source>
</evidence>
<feature type="region of interest" description="Disordered" evidence="1">
    <location>
        <begin position="83"/>
        <end position="107"/>
    </location>
</feature>
<organism evidence="2 3">
    <name type="scientific">Byssothecium circinans</name>
    <dbReference type="NCBI Taxonomy" id="147558"/>
    <lineage>
        <taxon>Eukaryota</taxon>
        <taxon>Fungi</taxon>
        <taxon>Dikarya</taxon>
        <taxon>Ascomycota</taxon>
        <taxon>Pezizomycotina</taxon>
        <taxon>Dothideomycetes</taxon>
        <taxon>Pleosporomycetidae</taxon>
        <taxon>Pleosporales</taxon>
        <taxon>Massarineae</taxon>
        <taxon>Massarinaceae</taxon>
        <taxon>Byssothecium</taxon>
    </lineage>
</organism>
<dbReference type="PROSITE" id="PS51257">
    <property type="entry name" value="PROKAR_LIPOPROTEIN"/>
    <property type="match status" value="1"/>
</dbReference>
<evidence type="ECO:0000313" key="3">
    <source>
        <dbReference type="Proteomes" id="UP000800035"/>
    </source>
</evidence>
<protein>
    <submittedName>
        <fullName evidence="2">Uncharacterized protein</fullName>
    </submittedName>
</protein>
<dbReference type="Proteomes" id="UP000800035">
    <property type="component" value="Unassembled WGS sequence"/>
</dbReference>
<keyword evidence="3" id="KW-1185">Reference proteome</keyword>
<sequence>MPQYRAHGPDHEVFVQSGSPIFTCSCTIDIGEGKCKLLQERLYCHAQKLPKAHNTLTQTKGGEEPKYAGSGWCSEVDFHSSPVVHPSHPRHTSHYSSSRRQKMTRSV</sequence>
<feature type="compositionally biased region" description="Basic residues" evidence="1">
    <location>
        <begin position="87"/>
        <end position="107"/>
    </location>
</feature>
<proteinExistence type="predicted"/>
<name>A0A6A5TGA1_9PLEO</name>
<dbReference type="AlphaFoldDB" id="A0A6A5TGA1"/>
<accession>A0A6A5TGA1</accession>
<dbReference type="EMBL" id="ML977023">
    <property type="protein sequence ID" value="KAF1950672.1"/>
    <property type="molecule type" value="Genomic_DNA"/>
</dbReference>
<evidence type="ECO:0000256" key="1">
    <source>
        <dbReference type="SAM" id="MobiDB-lite"/>
    </source>
</evidence>
<reference evidence="2" key="1">
    <citation type="journal article" date="2020" name="Stud. Mycol.">
        <title>101 Dothideomycetes genomes: a test case for predicting lifestyles and emergence of pathogens.</title>
        <authorList>
            <person name="Haridas S."/>
            <person name="Albert R."/>
            <person name="Binder M."/>
            <person name="Bloem J."/>
            <person name="Labutti K."/>
            <person name="Salamov A."/>
            <person name="Andreopoulos B."/>
            <person name="Baker S."/>
            <person name="Barry K."/>
            <person name="Bills G."/>
            <person name="Bluhm B."/>
            <person name="Cannon C."/>
            <person name="Castanera R."/>
            <person name="Culley D."/>
            <person name="Daum C."/>
            <person name="Ezra D."/>
            <person name="Gonzalez J."/>
            <person name="Henrissat B."/>
            <person name="Kuo A."/>
            <person name="Liang C."/>
            <person name="Lipzen A."/>
            <person name="Lutzoni F."/>
            <person name="Magnuson J."/>
            <person name="Mondo S."/>
            <person name="Nolan M."/>
            <person name="Ohm R."/>
            <person name="Pangilinan J."/>
            <person name="Park H.-J."/>
            <person name="Ramirez L."/>
            <person name="Alfaro M."/>
            <person name="Sun H."/>
            <person name="Tritt A."/>
            <person name="Yoshinaga Y."/>
            <person name="Zwiers L.-H."/>
            <person name="Turgeon B."/>
            <person name="Goodwin S."/>
            <person name="Spatafora J."/>
            <person name="Crous P."/>
            <person name="Grigoriev I."/>
        </authorList>
    </citation>
    <scope>NUCLEOTIDE SEQUENCE</scope>
    <source>
        <strain evidence="2">CBS 675.92</strain>
    </source>
</reference>